<dbReference type="InterPro" id="IPR036291">
    <property type="entry name" value="NAD(P)-bd_dom_sf"/>
</dbReference>
<dbReference type="InterPro" id="IPR045017">
    <property type="entry name" value="DECR2-like"/>
</dbReference>
<dbReference type="GO" id="GO:0008670">
    <property type="term" value="F:2,4-dienoyl-CoA reductase (NADPH) activity"/>
    <property type="evidence" value="ECO:0007669"/>
    <property type="project" value="InterPro"/>
</dbReference>
<evidence type="ECO:0008006" key="6">
    <source>
        <dbReference type="Google" id="ProtNLM"/>
    </source>
</evidence>
<dbReference type="Pfam" id="PF13561">
    <property type="entry name" value="adh_short_C2"/>
    <property type="match status" value="1"/>
</dbReference>
<dbReference type="Gene3D" id="3.40.50.720">
    <property type="entry name" value="NAD(P)-binding Rossmann-like Domain"/>
    <property type="match status" value="1"/>
</dbReference>
<keyword evidence="2" id="KW-0521">NADP</keyword>
<dbReference type="PANTHER" id="PTHR43296:SF2">
    <property type="entry name" value="PEROXISOMAL 2,4-DIENOYL-COA REDUCTASE [(3E)-ENOYL-COA-PRODUCING]"/>
    <property type="match status" value="1"/>
</dbReference>
<evidence type="ECO:0000313" key="5">
    <source>
        <dbReference type="Proteomes" id="UP000649829"/>
    </source>
</evidence>
<evidence type="ECO:0000256" key="1">
    <source>
        <dbReference type="ARBA" id="ARBA00006484"/>
    </source>
</evidence>
<protein>
    <recommendedName>
        <fullName evidence="6">Short-chain dehydrogenase</fullName>
    </recommendedName>
</protein>
<evidence type="ECO:0000256" key="2">
    <source>
        <dbReference type="ARBA" id="ARBA00022857"/>
    </source>
</evidence>
<dbReference type="FunFam" id="3.40.50.720:FF:000084">
    <property type="entry name" value="Short-chain dehydrogenase reductase"/>
    <property type="match status" value="1"/>
</dbReference>
<dbReference type="EMBL" id="BMLF01000008">
    <property type="protein sequence ID" value="GGM16665.1"/>
    <property type="molecule type" value="Genomic_DNA"/>
</dbReference>
<dbReference type="PRINTS" id="PR00081">
    <property type="entry name" value="GDHRDH"/>
</dbReference>
<evidence type="ECO:0000256" key="3">
    <source>
        <dbReference type="ARBA" id="ARBA00023002"/>
    </source>
</evidence>
<dbReference type="Proteomes" id="UP000649829">
    <property type="component" value="Unassembled WGS sequence"/>
</dbReference>
<evidence type="ECO:0000313" key="4">
    <source>
        <dbReference type="EMBL" id="GGM16665.1"/>
    </source>
</evidence>
<comment type="similarity">
    <text evidence="1">Belongs to the short-chain dehydrogenases/reductases (SDR) family.</text>
</comment>
<reference evidence="4" key="1">
    <citation type="journal article" date="2014" name="Int. J. Syst. Evol. Microbiol.">
        <title>Complete genome sequence of Corynebacterium casei LMG S-19264T (=DSM 44701T), isolated from a smear-ripened cheese.</title>
        <authorList>
            <consortium name="US DOE Joint Genome Institute (JGI-PGF)"/>
            <person name="Walter F."/>
            <person name="Albersmeier A."/>
            <person name="Kalinowski J."/>
            <person name="Ruckert C."/>
        </authorList>
    </citation>
    <scope>NUCLEOTIDE SEQUENCE</scope>
    <source>
        <strain evidence="4">CGMCC 1.6293</strain>
    </source>
</reference>
<comment type="caution">
    <text evidence="4">The sequence shown here is derived from an EMBL/GenBank/DDBJ whole genome shotgun (WGS) entry which is preliminary data.</text>
</comment>
<proteinExistence type="inferred from homology"/>
<dbReference type="SUPFAM" id="SSF51735">
    <property type="entry name" value="NAD(P)-binding Rossmann-fold domains"/>
    <property type="match status" value="1"/>
</dbReference>
<dbReference type="AlphaFoldDB" id="A0A917WMK5"/>
<dbReference type="GO" id="GO:0009062">
    <property type="term" value="P:fatty acid catabolic process"/>
    <property type="evidence" value="ECO:0007669"/>
    <property type="project" value="InterPro"/>
</dbReference>
<sequence>MDTTKTMFAENCLAGRVAFVTGGASGIGLGISHTLADAGAKVVVASRKLENIEKTRDDIIAKGGQALAIQLDVRDYDSVSRAVEQTVAEFGGLDIMIANAAGNFVAPTAEMSANAWRTVIDIDLNGTFHCCRAAYSALKASEFGGRIIAISTMRAMEGWPGCAHAGAAKAGIMSLMRSLATEWGPDGIRCNTVAPGPIDGTEGVRRIYEEKGRLATEIASVPLGRMGQVSDIANAIVYLAGPGGDYITGTDLVVDGGRDRKRVVVSQNAPAVA</sequence>
<keyword evidence="5" id="KW-1185">Reference proteome</keyword>
<dbReference type="CDD" id="cd05369">
    <property type="entry name" value="TER_DECR_SDR_a"/>
    <property type="match status" value="1"/>
</dbReference>
<dbReference type="RefSeq" id="WP_211249954.1">
    <property type="nucleotide sequence ID" value="NZ_BMLF01000008.1"/>
</dbReference>
<name>A0A917WMK5_9RHOB</name>
<keyword evidence="3" id="KW-0560">Oxidoreductase</keyword>
<organism evidence="4 5">
    <name type="scientific">Pseudooceanicola nanhaiensis</name>
    <dbReference type="NCBI Taxonomy" id="375761"/>
    <lineage>
        <taxon>Bacteria</taxon>
        <taxon>Pseudomonadati</taxon>
        <taxon>Pseudomonadota</taxon>
        <taxon>Alphaproteobacteria</taxon>
        <taxon>Rhodobacterales</taxon>
        <taxon>Paracoccaceae</taxon>
        <taxon>Pseudooceanicola</taxon>
    </lineage>
</organism>
<dbReference type="InterPro" id="IPR002347">
    <property type="entry name" value="SDR_fam"/>
</dbReference>
<dbReference type="PANTHER" id="PTHR43296">
    <property type="entry name" value="PEROXISOMAL 2,4-DIENOYL-COA REDUCTASE"/>
    <property type="match status" value="1"/>
</dbReference>
<reference evidence="4" key="2">
    <citation type="submission" date="2020-09" db="EMBL/GenBank/DDBJ databases">
        <authorList>
            <person name="Sun Q."/>
            <person name="Zhou Y."/>
        </authorList>
    </citation>
    <scope>NUCLEOTIDE SEQUENCE</scope>
    <source>
        <strain evidence="4">CGMCC 1.6293</strain>
    </source>
</reference>
<accession>A0A917WMK5</accession>
<gene>
    <name evidence="4" type="ORF">GCM10011534_43240</name>
</gene>